<evidence type="ECO:0000259" key="12">
    <source>
        <dbReference type="Pfam" id="PF03372"/>
    </source>
</evidence>
<dbReference type="InterPro" id="IPR051547">
    <property type="entry name" value="TDP2-like"/>
</dbReference>
<dbReference type="AlphaFoldDB" id="A0A2I2F5F7"/>
<evidence type="ECO:0000256" key="11">
    <source>
        <dbReference type="SAM" id="MobiDB-lite"/>
    </source>
</evidence>
<dbReference type="GO" id="GO:0004518">
    <property type="term" value="F:nuclease activity"/>
    <property type="evidence" value="ECO:0007669"/>
    <property type="project" value="UniProtKB-KW"/>
</dbReference>
<keyword evidence="9" id="KW-0234">DNA repair</keyword>
<keyword evidence="7" id="KW-0378">Hydrolase</keyword>
<accession>A0A2I2F5F7</accession>
<comment type="cofactor">
    <cofactor evidence="2">
        <name>Mg(2+)</name>
        <dbReference type="ChEBI" id="CHEBI:18420"/>
    </cofactor>
</comment>
<evidence type="ECO:0000256" key="4">
    <source>
        <dbReference type="ARBA" id="ARBA00022722"/>
    </source>
</evidence>
<gene>
    <name evidence="13" type="ORF">BDW47DRAFT_119112</name>
</gene>
<dbReference type="RefSeq" id="XP_024669917.1">
    <property type="nucleotide sequence ID" value="XM_024815307.1"/>
</dbReference>
<dbReference type="EMBL" id="KZ559156">
    <property type="protein sequence ID" value="PLB35905.1"/>
    <property type="molecule type" value="Genomic_DNA"/>
</dbReference>
<evidence type="ECO:0000256" key="1">
    <source>
        <dbReference type="ARBA" id="ARBA00001936"/>
    </source>
</evidence>
<dbReference type="OrthoDB" id="9975959at2759"/>
<evidence type="ECO:0000256" key="10">
    <source>
        <dbReference type="ARBA" id="ARBA00023242"/>
    </source>
</evidence>
<dbReference type="GO" id="GO:0046872">
    <property type="term" value="F:metal ion binding"/>
    <property type="evidence" value="ECO:0007669"/>
    <property type="project" value="UniProtKB-KW"/>
</dbReference>
<evidence type="ECO:0000256" key="3">
    <source>
        <dbReference type="ARBA" id="ARBA00004322"/>
    </source>
</evidence>
<dbReference type="InterPro" id="IPR036691">
    <property type="entry name" value="Endo/exonu/phosph_ase_sf"/>
</dbReference>
<organism evidence="13 14">
    <name type="scientific">Aspergillus candidus</name>
    <dbReference type="NCBI Taxonomy" id="41067"/>
    <lineage>
        <taxon>Eukaryota</taxon>
        <taxon>Fungi</taxon>
        <taxon>Dikarya</taxon>
        <taxon>Ascomycota</taxon>
        <taxon>Pezizomycotina</taxon>
        <taxon>Eurotiomycetes</taxon>
        <taxon>Eurotiomycetidae</taxon>
        <taxon>Eurotiales</taxon>
        <taxon>Aspergillaceae</taxon>
        <taxon>Aspergillus</taxon>
        <taxon>Aspergillus subgen. Circumdati</taxon>
    </lineage>
</organism>
<reference evidence="13 14" key="1">
    <citation type="submission" date="2017-12" db="EMBL/GenBank/DDBJ databases">
        <authorList>
            <consortium name="DOE Joint Genome Institute"/>
            <person name="Haridas S."/>
            <person name="Kjaerbolling I."/>
            <person name="Vesth T.C."/>
            <person name="Frisvad J.C."/>
            <person name="Nybo J.L."/>
            <person name="Theobald S."/>
            <person name="Kuo A."/>
            <person name="Bowyer P."/>
            <person name="Matsuda Y."/>
            <person name="Mondo S."/>
            <person name="Lyhne E.K."/>
            <person name="Kogle M.E."/>
            <person name="Clum A."/>
            <person name="Lipzen A."/>
            <person name="Salamov A."/>
            <person name="Ngan C.Y."/>
            <person name="Daum C."/>
            <person name="Chiniquy J."/>
            <person name="Barry K."/>
            <person name="LaButti K."/>
            <person name="Simmons B.A."/>
            <person name="Magnuson J.K."/>
            <person name="Mortensen U.H."/>
            <person name="Larsen T.O."/>
            <person name="Grigoriev I.V."/>
            <person name="Baker S.E."/>
            <person name="Andersen M.R."/>
            <person name="Nordberg H.P."/>
            <person name="Cantor M.N."/>
            <person name="Hua S.X."/>
        </authorList>
    </citation>
    <scope>NUCLEOTIDE SEQUENCE [LARGE SCALE GENOMIC DNA]</scope>
    <source>
        <strain evidence="13 14">CBS 102.13</strain>
    </source>
</reference>
<comment type="subcellular location">
    <subcellularLocation>
        <location evidence="3">Nucleus</location>
        <location evidence="3">PML body</location>
    </subcellularLocation>
</comment>
<dbReference type="GO" id="GO:0070260">
    <property type="term" value="F:5'-tyrosyl-DNA phosphodiesterase activity"/>
    <property type="evidence" value="ECO:0007669"/>
    <property type="project" value="TreeGrafter"/>
</dbReference>
<dbReference type="Proteomes" id="UP000234585">
    <property type="component" value="Unassembled WGS sequence"/>
</dbReference>
<keyword evidence="6" id="KW-0227">DNA damage</keyword>
<keyword evidence="4" id="KW-0540">Nuclease</keyword>
<keyword evidence="5" id="KW-0479">Metal-binding</keyword>
<dbReference type="PANTHER" id="PTHR15822:SF4">
    <property type="entry name" value="TYROSYL-DNA PHOSPHODIESTERASE 2"/>
    <property type="match status" value="1"/>
</dbReference>
<evidence type="ECO:0000313" key="14">
    <source>
        <dbReference type="Proteomes" id="UP000234585"/>
    </source>
</evidence>
<dbReference type="PANTHER" id="PTHR15822">
    <property type="entry name" value="TRAF AND TNF RECEPTOR-ASSOCIATED PROTEIN"/>
    <property type="match status" value="1"/>
</dbReference>
<comment type="cofactor">
    <cofactor evidence="1">
        <name>Mn(2+)</name>
        <dbReference type="ChEBI" id="CHEBI:29035"/>
    </cofactor>
</comment>
<sequence>MSVFSQLRNRVLEWRHGIPLPTLETNTSPIFQSWHQFDTSSNKWLPLDSPHKPSEESSTADTTPAQDSKLVLATWNVDAGAPDSATRISSIISHLQASAPLVNVIFLQEVSRTALSTLLATPWLREHWYSSEADTTNWGAGPFATMTLVSKSKLRDSALGPVWRLKYPSRFQRDALCCDIFLPSGSAPLSRVRLINVHLDSLPIQPSKRPIQLSIIASYLRAAGRGVVAGDFNPVLPEDDALIGTNELKDVWADLRPEEDGFTKLKGSSV</sequence>
<feature type="compositionally biased region" description="Polar residues" evidence="11">
    <location>
        <begin position="56"/>
        <end position="65"/>
    </location>
</feature>
<dbReference type="CDD" id="cd09080">
    <property type="entry name" value="TDP2"/>
    <property type="match status" value="1"/>
</dbReference>
<proteinExistence type="predicted"/>
<dbReference type="SUPFAM" id="SSF56219">
    <property type="entry name" value="DNase I-like"/>
    <property type="match status" value="1"/>
</dbReference>
<keyword evidence="8" id="KW-0460">Magnesium</keyword>
<evidence type="ECO:0000256" key="9">
    <source>
        <dbReference type="ARBA" id="ARBA00023204"/>
    </source>
</evidence>
<keyword evidence="14" id="KW-1185">Reference proteome</keyword>
<name>A0A2I2F5F7_ASPCN</name>
<dbReference type="InterPro" id="IPR005135">
    <property type="entry name" value="Endo/exonuclease/phosphatase"/>
</dbReference>
<dbReference type="GO" id="GO:0005737">
    <property type="term" value="C:cytoplasm"/>
    <property type="evidence" value="ECO:0007669"/>
    <property type="project" value="TreeGrafter"/>
</dbReference>
<protein>
    <recommendedName>
        <fullName evidence="12">Endonuclease/exonuclease/phosphatase domain-containing protein</fullName>
    </recommendedName>
</protein>
<dbReference type="GO" id="GO:0003697">
    <property type="term" value="F:single-stranded DNA binding"/>
    <property type="evidence" value="ECO:0007669"/>
    <property type="project" value="TreeGrafter"/>
</dbReference>
<evidence type="ECO:0000256" key="8">
    <source>
        <dbReference type="ARBA" id="ARBA00022842"/>
    </source>
</evidence>
<evidence type="ECO:0000256" key="2">
    <source>
        <dbReference type="ARBA" id="ARBA00001946"/>
    </source>
</evidence>
<evidence type="ECO:0000256" key="6">
    <source>
        <dbReference type="ARBA" id="ARBA00022763"/>
    </source>
</evidence>
<feature type="domain" description="Endonuclease/exonuclease/phosphatase" evidence="12">
    <location>
        <begin position="73"/>
        <end position="233"/>
    </location>
</feature>
<dbReference type="GeneID" id="36522467"/>
<evidence type="ECO:0000313" key="13">
    <source>
        <dbReference type="EMBL" id="PLB35905.1"/>
    </source>
</evidence>
<dbReference type="Gene3D" id="3.60.10.10">
    <property type="entry name" value="Endonuclease/exonuclease/phosphatase"/>
    <property type="match status" value="1"/>
</dbReference>
<dbReference type="Pfam" id="PF03372">
    <property type="entry name" value="Exo_endo_phos"/>
    <property type="match status" value="1"/>
</dbReference>
<feature type="region of interest" description="Disordered" evidence="11">
    <location>
        <begin position="45"/>
        <end position="65"/>
    </location>
</feature>
<dbReference type="GO" id="GO:0006302">
    <property type="term" value="P:double-strand break repair"/>
    <property type="evidence" value="ECO:0007669"/>
    <property type="project" value="TreeGrafter"/>
</dbReference>
<keyword evidence="10" id="KW-0539">Nucleus</keyword>
<evidence type="ECO:0000256" key="7">
    <source>
        <dbReference type="ARBA" id="ARBA00022801"/>
    </source>
</evidence>
<evidence type="ECO:0000256" key="5">
    <source>
        <dbReference type="ARBA" id="ARBA00022723"/>
    </source>
</evidence>